<dbReference type="RefSeq" id="WP_198925370.1">
    <property type="nucleotide sequence ID" value="NZ_BKZW01000002.1"/>
</dbReference>
<evidence type="ECO:0008006" key="3">
    <source>
        <dbReference type="Google" id="ProtNLM"/>
    </source>
</evidence>
<organism evidence="1 2">
    <name type="scientific">Dictyobacter vulcani</name>
    <dbReference type="NCBI Taxonomy" id="2607529"/>
    <lineage>
        <taxon>Bacteria</taxon>
        <taxon>Bacillati</taxon>
        <taxon>Chloroflexota</taxon>
        <taxon>Ktedonobacteria</taxon>
        <taxon>Ktedonobacterales</taxon>
        <taxon>Dictyobacteraceae</taxon>
        <taxon>Dictyobacter</taxon>
    </lineage>
</organism>
<reference evidence="1 2" key="1">
    <citation type="submission" date="2019-10" db="EMBL/GenBank/DDBJ databases">
        <title>Dictyobacter vulcani sp. nov., within the class Ktedonobacteria, isolated from soil of volcanic Mt. Zao.</title>
        <authorList>
            <person name="Zheng Y."/>
            <person name="Wang C.M."/>
            <person name="Sakai Y."/>
            <person name="Abe K."/>
            <person name="Yokota A."/>
            <person name="Yabe S."/>
        </authorList>
    </citation>
    <scope>NUCLEOTIDE SEQUENCE [LARGE SCALE GENOMIC DNA]</scope>
    <source>
        <strain evidence="1 2">W12</strain>
    </source>
</reference>
<proteinExistence type="predicted"/>
<gene>
    <name evidence="1" type="ORF">KDW_39480</name>
</gene>
<dbReference type="AlphaFoldDB" id="A0A5J4KX56"/>
<evidence type="ECO:0000313" key="1">
    <source>
        <dbReference type="EMBL" id="GER89786.1"/>
    </source>
</evidence>
<dbReference type="EMBL" id="BKZW01000002">
    <property type="protein sequence ID" value="GER89786.1"/>
    <property type="molecule type" value="Genomic_DNA"/>
</dbReference>
<name>A0A5J4KX56_9CHLR</name>
<comment type="caution">
    <text evidence="1">The sequence shown here is derived from an EMBL/GenBank/DDBJ whole genome shotgun (WGS) entry which is preliminary data.</text>
</comment>
<protein>
    <recommendedName>
        <fullName evidence="3">Transposase DDE domain-containing protein</fullName>
    </recommendedName>
</protein>
<accession>A0A5J4KX56</accession>
<sequence length="83" mass="9441">MNWEQGARIRVSLDHESPLYKAVYTQRTSCERINSQAKALGIERPRVHNHRSVANLNTLTYVIINGRALSRAISINRGLLPMI</sequence>
<dbReference type="Proteomes" id="UP000326912">
    <property type="component" value="Unassembled WGS sequence"/>
</dbReference>
<keyword evidence="2" id="KW-1185">Reference proteome</keyword>
<evidence type="ECO:0000313" key="2">
    <source>
        <dbReference type="Proteomes" id="UP000326912"/>
    </source>
</evidence>